<feature type="compositionally biased region" description="Basic residues" evidence="5">
    <location>
        <begin position="350"/>
        <end position="376"/>
    </location>
</feature>
<evidence type="ECO:0000256" key="3">
    <source>
        <dbReference type="ARBA" id="ARBA00023242"/>
    </source>
</evidence>
<evidence type="ECO:0000256" key="4">
    <source>
        <dbReference type="SAM" id="Coils"/>
    </source>
</evidence>
<feature type="compositionally biased region" description="Basic and acidic residues" evidence="5">
    <location>
        <begin position="119"/>
        <end position="133"/>
    </location>
</feature>
<comment type="caution">
    <text evidence="8">The sequence shown here is derived from an EMBL/GenBank/DDBJ whole genome shotgun (WGS) entry which is preliminary data.</text>
</comment>
<keyword evidence="3" id="KW-0539">Nucleus</keyword>
<dbReference type="AlphaFoldDB" id="A0A7J6D228"/>
<dbReference type="InterPro" id="IPR007019">
    <property type="entry name" value="SURF6"/>
</dbReference>
<dbReference type="GO" id="GO:0003723">
    <property type="term" value="F:RNA binding"/>
    <property type="evidence" value="ECO:0007669"/>
    <property type="project" value="TreeGrafter"/>
</dbReference>
<feature type="region of interest" description="Disordered" evidence="5">
    <location>
        <begin position="145"/>
        <end position="223"/>
    </location>
</feature>
<feature type="compositionally biased region" description="Polar residues" evidence="5">
    <location>
        <begin position="205"/>
        <end position="217"/>
    </location>
</feature>
<comment type="subcellular location">
    <subcellularLocation>
        <location evidence="1">Nucleus</location>
    </subcellularLocation>
</comment>
<dbReference type="PANTHER" id="PTHR14369">
    <property type="entry name" value="SURFEIT LOCUS PROTEIN 6"/>
    <property type="match status" value="1"/>
</dbReference>
<accession>A0A7J6D228</accession>
<feature type="region of interest" description="Disordered" evidence="5">
    <location>
        <begin position="61"/>
        <end position="133"/>
    </location>
</feature>
<feature type="coiled-coil region" evidence="4">
    <location>
        <begin position="264"/>
        <end position="295"/>
    </location>
</feature>
<feature type="region of interest" description="Disordered" evidence="5">
    <location>
        <begin position="328"/>
        <end position="388"/>
    </location>
</feature>
<feature type="compositionally biased region" description="Basic residues" evidence="5">
    <location>
        <begin position="175"/>
        <end position="186"/>
    </location>
</feature>
<evidence type="ECO:0000259" key="7">
    <source>
        <dbReference type="Pfam" id="PF04935"/>
    </source>
</evidence>
<dbReference type="InterPro" id="IPR029190">
    <property type="entry name" value="Rrp14/SURF6_C"/>
</dbReference>
<proteinExistence type="inferred from homology"/>
<evidence type="ECO:0000256" key="1">
    <source>
        <dbReference type="ARBA" id="ARBA00004123"/>
    </source>
</evidence>
<keyword evidence="4" id="KW-0175">Coiled coil</keyword>
<feature type="compositionally biased region" description="Basic and acidic residues" evidence="5">
    <location>
        <begin position="157"/>
        <end position="174"/>
    </location>
</feature>
<organism evidence="8 9">
    <name type="scientific">Onychostoma macrolepis</name>
    <dbReference type="NCBI Taxonomy" id="369639"/>
    <lineage>
        <taxon>Eukaryota</taxon>
        <taxon>Metazoa</taxon>
        <taxon>Chordata</taxon>
        <taxon>Craniata</taxon>
        <taxon>Vertebrata</taxon>
        <taxon>Euteleostomi</taxon>
        <taxon>Actinopterygii</taxon>
        <taxon>Neopterygii</taxon>
        <taxon>Teleostei</taxon>
        <taxon>Ostariophysi</taxon>
        <taxon>Cypriniformes</taxon>
        <taxon>Cyprinidae</taxon>
        <taxon>Acrossocheilinae</taxon>
        <taxon>Onychostoma</taxon>
    </lineage>
</organism>
<feature type="domain" description="Ribosomal RNA-processing protein 14/surfeit locus protein 6 C-terminal" evidence="7">
    <location>
        <begin position="160"/>
        <end position="370"/>
    </location>
</feature>
<evidence type="ECO:0000256" key="2">
    <source>
        <dbReference type="ARBA" id="ARBA00005904"/>
    </source>
</evidence>
<gene>
    <name evidence="8" type="ORF">G5714_005767</name>
</gene>
<dbReference type="Pfam" id="PF04935">
    <property type="entry name" value="SURF6"/>
    <property type="match status" value="1"/>
</dbReference>
<dbReference type="GO" id="GO:0042274">
    <property type="term" value="P:ribosomal small subunit biogenesis"/>
    <property type="evidence" value="ECO:0007669"/>
    <property type="project" value="TreeGrafter"/>
</dbReference>
<reference evidence="8 9" key="1">
    <citation type="submission" date="2020-04" db="EMBL/GenBank/DDBJ databases">
        <title>Chromosome-level genome assembly of a cyprinid fish Onychostoma macrolepis by integration of Nanopore Sequencing, Bionano and Hi-C technology.</title>
        <authorList>
            <person name="Wang D."/>
        </authorList>
    </citation>
    <scope>NUCLEOTIDE SEQUENCE [LARGE SCALE GENOMIC DNA]</scope>
    <source>
        <strain evidence="8">SWU-2019</strain>
        <tissue evidence="8">Muscle</tissue>
    </source>
</reference>
<comment type="similarity">
    <text evidence="2">Belongs to the SURF6 family.</text>
</comment>
<evidence type="ECO:0000313" key="9">
    <source>
        <dbReference type="Proteomes" id="UP000579812"/>
    </source>
</evidence>
<dbReference type="EMBL" id="JAAMOB010000005">
    <property type="protein sequence ID" value="KAF4113222.1"/>
    <property type="molecule type" value="Genomic_DNA"/>
</dbReference>
<dbReference type="Proteomes" id="UP000579812">
    <property type="component" value="Unassembled WGS sequence"/>
</dbReference>
<name>A0A7J6D228_9TELE</name>
<protein>
    <recommendedName>
        <fullName evidence="7">Ribosomal RNA-processing protein 14/surfeit locus protein 6 C-terminal domain-containing protein</fullName>
    </recommendedName>
</protein>
<dbReference type="PANTHER" id="PTHR14369:SF0">
    <property type="entry name" value="SURFEIT LOCUS PROTEIN 6"/>
    <property type="match status" value="1"/>
</dbReference>
<sequence length="388" mass="45401">MRKIIHAWGMFLNLYLQFRLTFLIERGSMASLAAKYDYLEKLTRKVCVSHNKEPKKRLYVPFQGSGVNDGAAPTKKRNKQKPTTGDYMSVNKIRPFPKTAQPAALPPQRKTVQSGISETQKKPEGRTSQEFDAVDILRQRLHQKIEESRGQGPPKDPSSEEIKKKRERRKQERERRKRKRKEFRMKKLADAAALQAAEEDKETANHQPQATSTSSAPTKKEQSFIVFNKMEVGEDYVDKGTKLMEKKKKRKVKGTLTPLTGKNYKQLLTRIEARKAHLEQLREKDEGKAKKEEEKMRWTNVLYKAEGMKIKDNEELLCASLKNKEKRKAQKIKKWTQRSQQVVEKMQKRQDKRRRNIKKRKDSKMEKRKQRARKKGCVLPEDLKKASL</sequence>
<evidence type="ECO:0000313" key="8">
    <source>
        <dbReference type="EMBL" id="KAF4113222.1"/>
    </source>
</evidence>
<keyword evidence="9" id="KW-1185">Reference proteome</keyword>
<evidence type="ECO:0000256" key="5">
    <source>
        <dbReference type="SAM" id="MobiDB-lite"/>
    </source>
</evidence>
<feature type="signal peptide" evidence="6">
    <location>
        <begin position="1"/>
        <end position="21"/>
    </location>
</feature>
<dbReference type="GO" id="GO:0003677">
    <property type="term" value="F:DNA binding"/>
    <property type="evidence" value="ECO:0007669"/>
    <property type="project" value="TreeGrafter"/>
</dbReference>
<keyword evidence="6" id="KW-0732">Signal</keyword>
<feature type="chain" id="PRO_5029688789" description="Ribosomal RNA-processing protein 14/surfeit locus protein 6 C-terminal domain-containing protein" evidence="6">
    <location>
        <begin position="22"/>
        <end position="388"/>
    </location>
</feature>
<dbReference type="GO" id="GO:0042273">
    <property type="term" value="P:ribosomal large subunit biogenesis"/>
    <property type="evidence" value="ECO:0007669"/>
    <property type="project" value="TreeGrafter"/>
</dbReference>
<evidence type="ECO:0000256" key="6">
    <source>
        <dbReference type="SAM" id="SignalP"/>
    </source>
</evidence>
<dbReference type="GO" id="GO:0005730">
    <property type="term" value="C:nucleolus"/>
    <property type="evidence" value="ECO:0007669"/>
    <property type="project" value="TreeGrafter"/>
</dbReference>